<feature type="compositionally biased region" description="Basic residues" evidence="1">
    <location>
        <begin position="15"/>
        <end position="25"/>
    </location>
</feature>
<dbReference type="AlphaFoldDB" id="A0A1B1T905"/>
<sequence>MAKPPAEVSFPGDKNRRKKVRVRGIKKASKDIQKRLEKNLTDLLEDPEIFLPDIKGNLGKKTLFGRNKDLMAITLQDIDMVSKKRHDKKWLTKRMSKKGGDVVSRALAGSLLAASGDDFSTVSVFKNPLFGSASYIRRGGGKQSHLAGIQNFNHSKLRMLVWDDHAKAGQWFFSWDKGFVFTGKNPDPPDEWVEYVLRNATIELTGNGIKYSKGLDKSIVENKLFTESGWLRLEFENGVAVGISKESLINTKESFVQSVAMSMMPPKISSIVKSEWIWKPEGWPENRELPSEGLEIVEEVIQQWLLMIYDDKKLANACRISILNSIKDGFVVGSSWYHSENMEMMLENMNGSQDEKDAISCVIESLEGGIHVRSDGVVINLEEEVVRFEDTSCHPVLVALWPEYGHIILENLYEIRDDEAQDIIEIQNQRKQGFGAFLKELKQSISISKRLGRLPWKEGDLVSPLSFADFLVRSAVENGIASTVSKARKGKNLEMAMGWAWLNVHERTESDAWRFDESSRDKGGDWVPALRALWDAAEDLLVNDNLEAVVDYKSAMKWLAEVSGSKFND</sequence>
<name>A0A1B1T905_9ARCH</name>
<evidence type="ECO:0000313" key="2">
    <source>
        <dbReference type="EMBL" id="ANV78767.1"/>
    </source>
</evidence>
<reference evidence="2" key="2">
    <citation type="journal article" date="2015" name="ISME J.">
        <title>A new class of marine Euryarchaeota group II from the Mediterranean deep chlorophyll maximum.</title>
        <authorList>
            <person name="Martin-Cuadrado A.B."/>
            <person name="Garcia-Heredia I."/>
            <person name="Molto A.G."/>
            <person name="Lopez-Ubeda R."/>
            <person name="Kimes N."/>
            <person name="Lopez-Garcia P."/>
            <person name="Moreira D."/>
            <person name="Rodriguez-Valera F."/>
        </authorList>
    </citation>
    <scope>NUCLEOTIDE SEQUENCE</scope>
</reference>
<feature type="region of interest" description="Disordered" evidence="1">
    <location>
        <begin position="1"/>
        <end position="25"/>
    </location>
</feature>
<organism evidence="2">
    <name type="scientific">uncultured Poseidoniia archaeon</name>
    <dbReference type="NCBI Taxonomy" id="1697135"/>
    <lineage>
        <taxon>Archaea</taxon>
        <taxon>Methanobacteriati</taxon>
        <taxon>Thermoplasmatota</taxon>
        <taxon>Candidatus Poseidoniia</taxon>
        <taxon>environmental samples</taxon>
    </lineage>
</organism>
<reference evidence="2" key="1">
    <citation type="submission" date="2014-11" db="EMBL/GenBank/DDBJ databases">
        <authorList>
            <person name="Zhu J."/>
            <person name="Qi W."/>
            <person name="Song R."/>
        </authorList>
    </citation>
    <scope>NUCLEOTIDE SEQUENCE</scope>
</reference>
<evidence type="ECO:0000256" key="1">
    <source>
        <dbReference type="SAM" id="MobiDB-lite"/>
    </source>
</evidence>
<dbReference type="EMBL" id="KP211800">
    <property type="protein sequence ID" value="ANV78767.1"/>
    <property type="molecule type" value="Genomic_DNA"/>
</dbReference>
<accession>A0A1B1T905</accession>
<proteinExistence type="predicted"/>
<protein>
    <submittedName>
        <fullName evidence="2">Uncharacterized protein</fullName>
    </submittedName>
</protein>